<accession>A0ABN3BN67</accession>
<feature type="domain" description="AbiEi antitoxin N-terminal" evidence="1">
    <location>
        <begin position="7"/>
        <end position="35"/>
    </location>
</feature>
<dbReference type="Proteomes" id="UP001500432">
    <property type="component" value="Unassembled WGS sequence"/>
</dbReference>
<protein>
    <submittedName>
        <fullName evidence="2">DUF559 domain-containing protein</fullName>
    </submittedName>
</protein>
<comment type="caution">
    <text evidence="2">The sequence shown here is derived from an EMBL/GenBank/DDBJ whole genome shotgun (WGS) entry which is preliminary data.</text>
</comment>
<keyword evidence="3" id="KW-1185">Reference proteome</keyword>
<gene>
    <name evidence="2" type="ORF">GCM10009849_07860</name>
</gene>
<organism evidence="2 3">
    <name type="scientific">Sinomonas flava</name>
    <dbReference type="NCBI Taxonomy" id="496857"/>
    <lineage>
        <taxon>Bacteria</taxon>
        <taxon>Bacillati</taxon>
        <taxon>Actinomycetota</taxon>
        <taxon>Actinomycetes</taxon>
        <taxon>Micrococcales</taxon>
        <taxon>Micrococcaceae</taxon>
        <taxon>Sinomonas</taxon>
    </lineage>
</organism>
<dbReference type="EMBL" id="BAAAQW010000003">
    <property type="protein sequence ID" value="GAA2197752.1"/>
    <property type="molecule type" value="Genomic_DNA"/>
</dbReference>
<dbReference type="Pfam" id="PF13338">
    <property type="entry name" value="AbiEi_4"/>
    <property type="match status" value="1"/>
</dbReference>
<reference evidence="2 3" key="1">
    <citation type="journal article" date="2019" name="Int. J. Syst. Evol. Microbiol.">
        <title>The Global Catalogue of Microorganisms (GCM) 10K type strain sequencing project: providing services to taxonomists for standard genome sequencing and annotation.</title>
        <authorList>
            <consortium name="The Broad Institute Genomics Platform"/>
            <consortium name="The Broad Institute Genome Sequencing Center for Infectious Disease"/>
            <person name="Wu L."/>
            <person name="Ma J."/>
        </authorList>
    </citation>
    <scope>NUCLEOTIDE SEQUENCE [LARGE SCALE GENOMIC DNA]</scope>
    <source>
        <strain evidence="2 3">JCM 16034</strain>
    </source>
</reference>
<name>A0ABN3BN67_9MICC</name>
<proteinExistence type="predicted"/>
<dbReference type="InterPro" id="IPR025159">
    <property type="entry name" value="AbiEi_N"/>
</dbReference>
<sequence length="296" mass="32887">MIARSRLIAAGLDERDIRSLTESGQLSRLERGIYAPELSGTPDPMIVRICAHNAASTGQAHVYTHTSAALLWGLSVWRARPLVHVAHAGRRGNRGPADDVVRHNQIIPESDVRIRNGMRLTSLERTIIDCARLLPFELGVIVADSGLAHGADEDALRRLVSEGRGTRGIRRVREVLAAADGRAESPAETRFRLLLDEWNLPEAELQLWISTTGGPERVDFGWSSRRLVIEVHGYAKYFDYGPPDEKIVAQQAREARLVAAGWRVLNIYWPELDDHETLRAKVRAFLTTPHALVGVA</sequence>
<evidence type="ECO:0000259" key="1">
    <source>
        <dbReference type="Pfam" id="PF13338"/>
    </source>
</evidence>
<dbReference type="SUPFAM" id="SSF52980">
    <property type="entry name" value="Restriction endonuclease-like"/>
    <property type="match status" value="1"/>
</dbReference>
<evidence type="ECO:0000313" key="3">
    <source>
        <dbReference type="Proteomes" id="UP001500432"/>
    </source>
</evidence>
<evidence type="ECO:0000313" key="2">
    <source>
        <dbReference type="EMBL" id="GAA2197752.1"/>
    </source>
</evidence>
<dbReference type="InterPro" id="IPR011335">
    <property type="entry name" value="Restrct_endonuc-II-like"/>
</dbReference>